<keyword evidence="2" id="KW-0472">Membrane</keyword>
<gene>
    <name evidence="4" type="ORF">THAPSDRAFT_21865</name>
</gene>
<dbReference type="AlphaFoldDB" id="B8BYG1"/>
<accession>B8BYG1</accession>
<proteinExistence type="predicted"/>
<keyword evidence="2" id="KW-0812">Transmembrane</keyword>
<dbReference type="GeneID" id="7451303"/>
<dbReference type="KEGG" id="tps:THAPSDRAFT_21865"/>
<dbReference type="InParanoid" id="B8BYG1"/>
<evidence type="ECO:0000256" key="1">
    <source>
        <dbReference type="SAM" id="MobiDB-lite"/>
    </source>
</evidence>
<feature type="region of interest" description="Disordered" evidence="1">
    <location>
        <begin position="342"/>
        <end position="371"/>
    </location>
</feature>
<name>B8BYG1_THAPS</name>
<feature type="region of interest" description="Disordered" evidence="1">
    <location>
        <begin position="27"/>
        <end position="57"/>
    </location>
</feature>
<evidence type="ECO:0000256" key="3">
    <source>
        <dbReference type="SAM" id="SignalP"/>
    </source>
</evidence>
<organism evidence="4 5">
    <name type="scientific">Thalassiosira pseudonana</name>
    <name type="common">Marine diatom</name>
    <name type="synonym">Cyclotella nana</name>
    <dbReference type="NCBI Taxonomy" id="35128"/>
    <lineage>
        <taxon>Eukaryota</taxon>
        <taxon>Sar</taxon>
        <taxon>Stramenopiles</taxon>
        <taxon>Ochrophyta</taxon>
        <taxon>Bacillariophyta</taxon>
        <taxon>Coscinodiscophyceae</taxon>
        <taxon>Thalassiosirophycidae</taxon>
        <taxon>Thalassiosirales</taxon>
        <taxon>Thalassiosiraceae</taxon>
        <taxon>Thalassiosira</taxon>
    </lineage>
</organism>
<dbReference type="RefSeq" id="XP_002288934.1">
    <property type="nucleotide sequence ID" value="XM_002288898.1"/>
</dbReference>
<evidence type="ECO:0000256" key="2">
    <source>
        <dbReference type="SAM" id="Phobius"/>
    </source>
</evidence>
<feature type="compositionally biased region" description="Acidic residues" evidence="1">
    <location>
        <begin position="350"/>
        <end position="371"/>
    </location>
</feature>
<dbReference type="OMA" id="THWITLA"/>
<reference evidence="4 5" key="1">
    <citation type="journal article" date="2004" name="Science">
        <title>The genome of the diatom Thalassiosira pseudonana: ecology, evolution, and metabolism.</title>
        <authorList>
            <person name="Armbrust E.V."/>
            <person name="Berges J.A."/>
            <person name="Bowler C."/>
            <person name="Green B.R."/>
            <person name="Martinez D."/>
            <person name="Putnam N.H."/>
            <person name="Zhou S."/>
            <person name="Allen A.E."/>
            <person name="Apt K.E."/>
            <person name="Bechner M."/>
            <person name="Brzezinski M.A."/>
            <person name="Chaal B.K."/>
            <person name="Chiovitti A."/>
            <person name="Davis A.K."/>
            <person name="Demarest M.S."/>
            <person name="Detter J.C."/>
            <person name="Glavina T."/>
            <person name="Goodstein D."/>
            <person name="Hadi M.Z."/>
            <person name="Hellsten U."/>
            <person name="Hildebrand M."/>
            <person name="Jenkins B.D."/>
            <person name="Jurka J."/>
            <person name="Kapitonov V.V."/>
            <person name="Kroger N."/>
            <person name="Lau W.W."/>
            <person name="Lane T.W."/>
            <person name="Larimer F.W."/>
            <person name="Lippmeier J.C."/>
            <person name="Lucas S."/>
            <person name="Medina M."/>
            <person name="Montsant A."/>
            <person name="Obornik M."/>
            <person name="Parker M.S."/>
            <person name="Palenik B."/>
            <person name="Pazour G.J."/>
            <person name="Richardson P.M."/>
            <person name="Rynearson T.A."/>
            <person name="Saito M.A."/>
            <person name="Schwartz D.C."/>
            <person name="Thamatrakoln K."/>
            <person name="Valentin K."/>
            <person name="Vardi A."/>
            <person name="Wilkerson F.P."/>
            <person name="Rokhsar D.S."/>
        </authorList>
    </citation>
    <scope>NUCLEOTIDE SEQUENCE [LARGE SCALE GENOMIC DNA]</scope>
    <source>
        <strain evidence="4 5">CCMP1335</strain>
    </source>
</reference>
<protein>
    <submittedName>
        <fullName evidence="4">Uncharacterized protein</fullName>
    </submittedName>
</protein>
<dbReference type="HOGENOM" id="CLU_747013_0_0_1"/>
<dbReference type="eggNOG" id="ENOG502SEDS">
    <property type="taxonomic scope" value="Eukaryota"/>
</dbReference>
<feature type="chain" id="PRO_5002869158" evidence="3">
    <location>
        <begin position="22"/>
        <end position="371"/>
    </location>
</feature>
<keyword evidence="3" id="KW-0732">Signal</keyword>
<sequence>MNRPLVSILALSLASTTPTCASQVWLGPPSRSSVSGRPSPTINVSSHRSTRCSGHDAFDDAPYSSSTLLSIRGGSSLTQDENDNEGKEDAEVRKKQLQQEQSKLLKYRTEQQLLYQLRSTYLSEMLASRGVPVPTVLGVATAEGNKVPEMVDWDCAMCTYDEPKSCLYSFDAEPNTKVVAPIGTDQWISLSALNRLRRTDPTKVEPMWHSRYAILQSWFSDTSEYSMLQYVGFKGFVISSVLLDGGNGMILRSLLILTVLSALVLVMPLLEFIIGRIIVSAPFWAQWQTWGRIARAGFPLKLLLGQLAWKGIASSFGKMESEVREFFVDMECEILEESVPLTVGPGSEVVDVEEERDDGESESDAEYDDAY</sequence>
<keyword evidence="2" id="KW-1133">Transmembrane helix</keyword>
<feature type="transmembrane region" description="Helical" evidence="2">
    <location>
        <begin position="249"/>
        <end position="270"/>
    </location>
</feature>
<evidence type="ECO:0000313" key="5">
    <source>
        <dbReference type="Proteomes" id="UP000001449"/>
    </source>
</evidence>
<keyword evidence="5" id="KW-1185">Reference proteome</keyword>
<feature type="signal peptide" evidence="3">
    <location>
        <begin position="1"/>
        <end position="21"/>
    </location>
</feature>
<dbReference type="EMBL" id="CM000640">
    <property type="protein sequence ID" value="EED94370.1"/>
    <property type="molecule type" value="Genomic_DNA"/>
</dbReference>
<feature type="compositionally biased region" description="Low complexity" evidence="1">
    <location>
        <begin position="27"/>
        <end position="40"/>
    </location>
</feature>
<dbReference type="Proteomes" id="UP000001449">
    <property type="component" value="Chromosome 3"/>
</dbReference>
<evidence type="ECO:0000313" key="4">
    <source>
        <dbReference type="EMBL" id="EED94370.1"/>
    </source>
</evidence>
<dbReference type="PaxDb" id="35128-Thaps21865"/>
<reference evidence="4 5" key="2">
    <citation type="journal article" date="2008" name="Nature">
        <title>The Phaeodactylum genome reveals the evolutionary history of diatom genomes.</title>
        <authorList>
            <person name="Bowler C."/>
            <person name="Allen A.E."/>
            <person name="Badger J.H."/>
            <person name="Grimwood J."/>
            <person name="Jabbari K."/>
            <person name="Kuo A."/>
            <person name="Maheswari U."/>
            <person name="Martens C."/>
            <person name="Maumus F."/>
            <person name="Otillar R.P."/>
            <person name="Rayko E."/>
            <person name="Salamov A."/>
            <person name="Vandepoele K."/>
            <person name="Beszteri B."/>
            <person name="Gruber A."/>
            <person name="Heijde M."/>
            <person name="Katinka M."/>
            <person name="Mock T."/>
            <person name="Valentin K."/>
            <person name="Verret F."/>
            <person name="Berges J.A."/>
            <person name="Brownlee C."/>
            <person name="Cadoret J.P."/>
            <person name="Chiovitti A."/>
            <person name="Choi C.J."/>
            <person name="Coesel S."/>
            <person name="De Martino A."/>
            <person name="Detter J.C."/>
            <person name="Durkin C."/>
            <person name="Falciatore A."/>
            <person name="Fournet J."/>
            <person name="Haruta M."/>
            <person name="Huysman M.J."/>
            <person name="Jenkins B.D."/>
            <person name="Jiroutova K."/>
            <person name="Jorgensen R.E."/>
            <person name="Joubert Y."/>
            <person name="Kaplan A."/>
            <person name="Kroger N."/>
            <person name="Kroth P.G."/>
            <person name="La Roche J."/>
            <person name="Lindquist E."/>
            <person name="Lommer M."/>
            <person name="Martin-Jezequel V."/>
            <person name="Lopez P.J."/>
            <person name="Lucas S."/>
            <person name="Mangogna M."/>
            <person name="McGinnis K."/>
            <person name="Medlin L.K."/>
            <person name="Montsant A."/>
            <person name="Oudot-Le Secq M.P."/>
            <person name="Napoli C."/>
            <person name="Obornik M."/>
            <person name="Parker M.S."/>
            <person name="Petit J.L."/>
            <person name="Porcel B.M."/>
            <person name="Poulsen N."/>
            <person name="Robison M."/>
            <person name="Rychlewski L."/>
            <person name="Rynearson T.A."/>
            <person name="Schmutz J."/>
            <person name="Shapiro H."/>
            <person name="Siaut M."/>
            <person name="Stanley M."/>
            <person name="Sussman M.R."/>
            <person name="Taylor A.R."/>
            <person name="Vardi A."/>
            <person name="von Dassow P."/>
            <person name="Vyverman W."/>
            <person name="Willis A."/>
            <person name="Wyrwicz L.S."/>
            <person name="Rokhsar D.S."/>
            <person name="Weissenbach J."/>
            <person name="Armbrust E.V."/>
            <person name="Green B.R."/>
            <person name="Van de Peer Y."/>
            <person name="Grigoriev I.V."/>
        </authorList>
    </citation>
    <scope>NUCLEOTIDE SEQUENCE [LARGE SCALE GENOMIC DNA]</scope>
    <source>
        <strain evidence="4 5">CCMP1335</strain>
    </source>
</reference>